<reference evidence="5 7" key="2">
    <citation type="journal article" date="2018" name="Elife">
        <title>Functional genomics of lipid metabolism in the oleaginous yeast Rhodosporidium toruloides.</title>
        <authorList>
            <person name="Coradetti S.T."/>
            <person name="Pinel D."/>
            <person name="Geiselman G."/>
            <person name="Ito M."/>
            <person name="Mondo S."/>
            <person name="Reilly M.C."/>
            <person name="Cheng Y.F."/>
            <person name="Bauer S."/>
            <person name="Grigoriev I."/>
            <person name="Gladden J.M."/>
            <person name="Simmons B.A."/>
            <person name="Brem R."/>
            <person name="Arkin A.P."/>
            <person name="Skerker J.M."/>
        </authorList>
    </citation>
    <scope>NUCLEOTIDE SEQUENCE [LARGE SCALE GENOMIC DNA]</scope>
    <source>
        <strain evidence="5 7">NBRC 0880</strain>
    </source>
</reference>
<dbReference type="PANTHER" id="PTHR43333">
    <property type="entry name" value="2-HACID_DH_C DOMAIN-CONTAINING PROTEIN"/>
    <property type="match status" value="1"/>
</dbReference>
<keyword evidence="6" id="KW-1185">Reference proteome</keyword>
<dbReference type="PRINTS" id="PR00411">
    <property type="entry name" value="PNDRDTASEI"/>
</dbReference>
<dbReference type="OrthoDB" id="298012at2759"/>
<dbReference type="Proteomes" id="UP000239560">
    <property type="component" value="Unassembled WGS sequence"/>
</dbReference>
<evidence type="ECO:0000313" key="4">
    <source>
        <dbReference type="EMBL" id="CTR09487.1"/>
    </source>
</evidence>
<dbReference type="PANTHER" id="PTHR43333:SF1">
    <property type="entry name" value="D-ISOMER SPECIFIC 2-HYDROXYACID DEHYDROGENASE NAD-BINDING DOMAIN-CONTAINING PROTEIN"/>
    <property type="match status" value="1"/>
</dbReference>
<evidence type="ECO:0000313" key="6">
    <source>
        <dbReference type="Proteomes" id="UP000199069"/>
    </source>
</evidence>
<feature type="domain" description="D-isomer specific 2-hydroxyacid dehydrogenase NAD-binding" evidence="3">
    <location>
        <begin position="134"/>
        <end position="343"/>
    </location>
</feature>
<protein>
    <submittedName>
        <fullName evidence="4">BY PROTMAP: gi|472584261|gb|EMS21867.1| 2-hydroxyacid dehydrogenase [Rhodosporidium toruloides NP11] gi|647394413|emb|CDR35642.1| RHTO0S01e03906g1_1 [Rhodosporidium toruloides]</fullName>
    </submittedName>
</protein>
<evidence type="ECO:0000313" key="5">
    <source>
        <dbReference type="EMBL" id="PRQ72176.1"/>
    </source>
</evidence>
<sequence length="384" mass="41631">MAATTHNDAFPAMETVLVLHSLAPLSLLDDLRSTFRTVKYHPIQTRDGSISPTQPTAEDYATADAIFAFAVPDELQSPAQTPRLKLFQVCSSGYSQVEQHSFYKAAKEAGGAGIAWTNCAGIQTTTIAEHVIGTVIMLLHKIHFLYWAQRAEQRWVSPREIGGFNIQDVGSLKVGVIGYGHIGREVARLFHAFGSTVYALTRDGAPTPEKGYTLPGTGDPSGSLPTKYYATSPYSSILSFFSACDVVVNVLPDTPRTHRTISTDEFKAMKGNAIYVNIGRGRTTDQEVLVEALRAKKEEGEAEDATGTLRIGAASLDVTDPEPLPSSHPLYTLPTVILTPHVSGLSKDYWRRALNVLKLNAEKLGRGVEAVNVWSGAQEGVMGQ</sequence>
<dbReference type="Proteomes" id="UP000199069">
    <property type="component" value="Unassembled WGS sequence"/>
</dbReference>
<name>A0A0K3CLB6_RHOTO</name>
<dbReference type="OMA" id="HSALWSH"/>
<dbReference type="GO" id="GO:0016491">
    <property type="term" value="F:oxidoreductase activity"/>
    <property type="evidence" value="ECO:0007669"/>
    <property type="project" value="UniProtKB-KW"/>
</dbReference>
<dbReference type="EMBL" id="LCTV02000010">
    <property type="protein sequence ID" value="PRQ72176.1"/>
    <property type="molecule type" value="Genomic_DNA"/>
</dbReference>
<dbReference type="SUPFAM" id="SSF52283">
    <property type="entry name" value="Formate/glycerate dehydrogenase catalytic domain-like"/>
    <property type="match status" value="1"/>
</dbReference>
<dbReference type="Gene3D" id="3.40.50.720">
    <property type="entry name" value="NAD(P)-binding Rossmann-like Domain"/>
    <property type="match status" value="2"/>
</dbReference>
<dbReference type="InterPro" id="IPR006140">
    <property type="entry name" value="D-isomer_DH_NAD-bd"/>
</dbReference>
<gene>
    <name evidence="4" type="primary">FGENESH: predicted gene_10.185</name>
    <name evidence="5" type="ORF">AAT19DRAFT_9515</name>
    <name evidence="4" type="ORF">BN2166_0053480</name>
</gene>
<evidence type="ECO:0000256" key="1">
    <source>
        <dbReference type="ARBA" id="ARBA00023002"/>
    </source>
</evidence>
<evidence type="ECO:0000256" key="2">
    <source>
        <dbReference type="ARBA" id="ARBA00023027"/>
    </source>
</evidence>
<keyword evidence="2" id="KW-0520">NAD</keyword>
<organism evidence="4 6">
    <name type="scientific">Rhodotorula toruloides</name>
    <name type="common">Yeast</name>
    <name type="synonym">Rhodosporidium toruloides</name>
    <dbReference type="NCBI Taxonomy" id="5286"/>
    <lineage>
        <taxon>Eukaryota</taxon>
        <taxon>Fungi</taxon>
        <taxon>Dikarya</taxon>
        <taxon>Basidiomycota</taxon>
        <taxon>Pucciniomycotina</taxon>
        <taxon>Microbotryomycetes</taxon>
        <taxon>Sporidiobolales</taxon>
        <taxon>Sporidiobolaceae</taxon>
        <taxon>Rhodotorula</taxon>
    </lineage>
</organism>
<keyword evidence="1" id="KW-0560">Oxidoreductase</keyword>
<dbReference type="InterPro" id="IPR036291">
    <property type="entry name" value="NAD(P)-bd_dom_sf"/>
</dbReference>
<reference evidence="4 6" key="1">
    <citation type="submission" date="2015-07" db="EMBL/GenBank/DDBJ databases">
        <authorList>
            <person name="Cajimat M.N.B."/>
            <person name="Milazzo M.L."/>
            <person name="Fulhorst C.F."/>
        </authorList>
    </citation>
    <scope>NUCLEOTIDE SEQUENCE [LARGE SCALE GENOMIC DNA]</scope>
    <source>
        <strain evidence="4">Single colony</strain>
    </source>
</reference>
<dbReference type="GO" id="GO:0051287">
    <property type="term" value="F:NAD binding"/>
    <property type="evidence" value="ECO:0007669"/>
    <property type="project" value="InterPro"/>
</dbReference>
<evidence type="ECO:0000259" key="3">
    <source>
        <dbReference type="Pfam" id="PF02826"/>
    </source>
</evidence>
<dbReference type="AlphaFoldDB" id="A0A0K3CLB6"/>
<dbReference type="STRING" id="5286.A0A0K3CLB6"/>
<dbReference type="Pfam" id="PF02826">
    <property type="entry name" value="2-Hacid_dh_C"/>
    <property type="match status" value="1"/>
</dbReference>
<proteinExistence type="predicted"/>
<dbReference type="EMBL" id="CWKI01000010">
    <property type="protein sequence ID" value="CTR09487.1"/>
    <property type="molecule type" value="Genomic_DNA"/>
</dbReference>
<accession>A0A0K3CLB6</accession>
<evidence type="ECO:0000313" key="7">
    <source>
        <dbReference type="Proteomes" id="UP000239560"/>
    </source>
</evidence>
<dbReference type="SUPFAM" id="SSF51735">
    <property type="entry name" value="NAD(P)-binding Rossmann-fold domains"/>
    <property type="match status" value="1"/>
</dbReference>